<gene>
    <name evidence="1" type="ORF">KYJ44_07365</name>
</gene>
<accession>A0ABT2XDX8</accession>
<protein>
    <submittedName>
        <fullName evidence="1">Uncharacterized protein</fullName>
    </submittedName>
</protein>
<evidence type="ECO:0000313" key="2">
    <source>
        <dbReference type="Proteomes" id="UP001208054"/>
    </source>
</evidence>
<dbReference type="RefSeq" id="WP_197610356.1">
    <property type="nucleotide sequence ID" value="NZ_JAHWBK010000004.1"/>
</dbReference>
<comment type="caution">
    <text evidence="1">The sequence shown here is derived from an EMBL/GenBank/DDBJ whole genome shotgun (WGS) entry which is preliminary data.</text>
</comment>
<dbReference type="Gene3D" id="3.40.1590.10">
    <property type="entry name" value="NMB0488-like"/>
    <property type="match status" value="1"/>
</dbReference>
<dbReference type="EMBL" id="JAHWBK010000004">
    <property type="protein sequence ID" value="MCV0324133.1"/>
    <property type="molecule type" value="Genomic_DNA"/>
</dbReference>
<reference evidence="1 2" key="1">
    <citation type="submission" date="2021-07" db="EMBL/GenBank/DDBJ databases">
        <title>Clinical implication of Pseudomonas aeruginosa: further insight on the antimicrobial resistance.</title>
        <authorList>
            <person name="Macori G."/>
            <person name="Fanning S."/>
            <person name="Alqahtani A."/>
        </authorList>
    </citation>
    <scope>NUCLEOTIDE SEQUENCE [LARGE SCALE GENOMIC DNA]</scope>
    <source>
        <strain evidence="1 2">CFS3442</strain>
    </source>
</reference>
<dbReference type="SUPFAM" id="SSF160207">
    <property type="entry name" value="NMB0488-like"/>
    <property type="match status" value="1"/>
</dbReference>
<proteinExistence type="predicted"/>
<dbReference type="Proteomes" id="UP001208054">
    <property type="component" value="Unassembled WGS sequence"/>
</dbReference>
<sequence>MTIQDSIIYEYNNYLSFIHRSPQYESVEDCPSENVGLSARMPVRATPDELGAATLEAMRRYGEIRPEFPIWELGKLRRKLCTWTGAKSYADLQKNSRIVIAMTDTSRGTIQLIPFDNSNMNPWESMLVDKIAELPIDIEARALGAHFIKVFGHTTYHPDRKHPHWT</sequence>
<dbReference type="InterPro" id="IPR037891">
    <property type="entry name" value="Cdil-like_sf"/>
</dbReference>
<evidence type="ECO:0000313" key="1">
    <source>
        <dbReference type="EMBL" id="MCV0324133.1"/>
    </source>
</evidence>
<organism evidence="1 2">
    <name type="scientific">Stenotrophomonas riyadhensis</name>
    <dbReference type="NCBI Taxonomy" id="2859893"/>
    <lineage>
        <taxon>Bacteria</taxon>
        <taxon>Pseudomonadati</taxon>
        <taxon>Pseudomonadota</taxon>
        <taxon>Gammaproteobacteria</taxon>
        <taxon>Lysobacterales</taxon>
        <taxon>Lysobacteraceae</taxon>
        <taxon>Stenotrophomonas</taxon>
    </lineage>
</organism>
<name>A0ABT2XDX8_9GAMM</name>
<keyword evidence="2" id="KW-1185">Reference proteome</keyword>